<dbReference type="OrthoDB" id="422574at2759"/>
<feature type="domain" description="GST N-terminal" evidence="1">
    <location>
        <begin position="1"/>
        <end position="80"/>
    </location>
</feature>
<evidence type="ECO:0000259" key="1">
    <source>
        <dbReference type="PROSITE" id="PS50404"/>
    </source>
</evidence>
<dbReference type="GO" id="GO:0006749">
    <property type="term" value="P:glutathione metabolic process"/>
    <property type="evidence" value="ECO:0007669"/>
    <property type="project" value="TreeGrafter"/>
</dbReference>
<reference evidence="3 4" key="1">
    <citation type="submission" date="2016-11" db="EMBL/GenBank/DDBJ databases">
        <title>The macronuclear genome of Stentor coeruleus: a giant cell with tiny introns.</title>
        <authorList>
            <person name="Slabodnick M."/>
            <person name="Ruby J.G."/>
            <person name="Reiff S.B."/>
            <person name="Swart E.C."/>
            <person name="Gosai S."/>
            <person name="Prabakaran S."/>
            <person name="Witkowska E."/>
            <person name="Larue G.E."/>
            <person name="Fisher S."/>
            <person name="Freeman R.M."/>
            <person name="Gunawardena J."/>
            <person name="Chu W."/>
            <person name="Stover N.A."/>
            <person name="Gregory B.D."/>
            <person name="Nowacki M."/>
            <person name="Derisi J."/>
            <person name="Roy S.W."/>
            <person name="Marshall W.F."/>
            <person name="Sood P."/>
        </authorList>
    </citation>
    <scope>NUCLEOTIDE SEQUENCE [LARGE SCALE GENOMIC DNA]</scope>
    <source>
        <strain evidence="3">WM001</strain>
    </source>
</reference>
<dbReference type="InterPro" id="IPR036249">
    <property type="entry name" value="Thioredoxin-like_sf"/>
</dbReference>
<dbReference type="InterPro" id="IPR036282">
    <property type="entry name" value="Glutathione-S-Trfase_C_sf"/>
</dbReference>
<dbReference type="InterPro" id="IPR004046">
    <property type="entry name" value="GST_C"/>
</dbReference>
<dbReference type="Pfam" id="PF14497">
    <property type="entry name" value="GST_C_3"/>
    <property type="match status" value="1"/>
</dbReference>
<dbReference type="Proteomes" id="UP000187209">
    <property type="component" value="Unassembled WGS sequence"/>
</dbReference>
<dbReference type="SUPFAM" id="SSF52833">
    <property type="entry name" value="Thioredoxin-like"/>
    <property type="match status" value="1"/>
</dbReference>
<dbReference type="CDD" id="cd03039">
    <property type="entry name" value="GST_N_Sigma_like"/>
    <property type="match status" value="1"/>
</dbReference>
<accession>A0A1R2CBI9</accession>
<dbReference type="PROSITE" id="PS50404">
    <property type="entry name" value="GST_NTER"/>
    <property type="match status" value="1"/>
</dbReference>
<evidence type="ECO:0000313" key="4">
    <source>
        <dbReference type="Proteomes" id="UP000187209"/>
    </source>
</evidence>
<dbReference type="InterPro" id="IPR004045">
    <property type="entry name" value="Glutathione_S-Trfase_N"/>
</dbReference>
<evidence type="ECO:0008006" key="5">
    <source>
        <dbReference type="Google" id="ProtNLM"/>
    </source>
</evidence>
<dbReference type="Pfam" id="PF02798">
    <property type="entry name" value="GST_N"/>
    <property type="match status" value="1"/>
</dbReference>
<dbReference type="InterPro" id="IPR050213">
    <property type="entry name" value="GST_superfamily"/>
</dbReference>
<dbReference type="InterPro" id="IPR010987">
    <property type="entry name" value="Glutathione-S-Trfase_C-like"/>
</dbReference>
<proteinExistence type="predicted"/>
<sequence length="207" mass="23540">MSVTLHYFDGYGRAEGIRMILHGLGIEFTDNRYNQETFAAFSATGVSETSQVPCLEIDGKSLVESRAIERYLLVRGGVTTSGNYEGYVNDSTISFLDDVRLTMAKFIYVDNNIAGLVEWMKNELPWYLNKLSARLNEHNLFVNDKPQHADWAVFEFVYDVFLREKNAEKSKPLLEAHAPKLITFAENFKNNNAGLASYLATRPECEF</sequence>
<gene>
    <name evidence="3" type="ORF">SteCoe_12104</name>
</gene>
<dbReference type="PROSITE" id="PS50405">
    <property type="entry name" value="GST_CTER"/>
    <property type="match status" value="1"/>
</dbReference>
<dbReference type="InterPro" id="IPR040079">
    <property type="entry name" value="Glutathione_S-Trfase"/>
</dbReference>
<dbReference type="Gene3D" id="1.20.1050.130">
    <property type="match status" value="1"/>
</dbReference>
<dbReference type="GO" id="GO:0004364">
    <property type="term" value="F:glutathione transferase activity"/>
    <property type="evidence" value="ECO:0007669"/>
    <property type="project" value="TreeGrafter"/>
</dbReference>
<dbReference type="AlphaFoldDB" id="A0A1R2CBI9"/>
<feature type="domain" description="GST C-terminal" evidence="2">
    <location>
        <begin position="82"/>
        <end position="207"/>
    </location>
</feature>
<keyword evidence="4" id="KW-1185">Reference proteome</keyword>
<dbReference type="EMBL" id="MPUH01000207">
    <property type="protein sequence ID" value="OMJ86378.1"/>
    <property type="molecule type" value="Genomic_DNA"/>
</dbReference>
<organism evidence="3 4">
    <name type="scientific">Stentor coeruleus</name>
    <dbReference type="NCBI Taxonomy" id="5963"/>
    <lineage>
        <taxon>Eukaryota</taxon>
        <taxon>Sar</taxon>
        <taxon>Alveolata</taxon>
        <taxon>Ciliophora</taxon>
        <taxon>Postciliodesmatophora</taxon>
        <taxon>Heterotrichea</taxon>
        <taxon>Heterotrichida</taxon>
        <taxon>Stentoridae</taxon>
        <taxon>Stentor</taxon>
    </lineage>
</organism>
<evidence type="ECO:0000259" key="2">
    <source>
        <dbReference type="PROSITE" id="PS50405"/>
    </source>
</evidence>
<comment type="caution">
    <text evidence="3">The sequence shown here is derived from an EMBL/GenBank/DDBJ whole genome shotgun (WGS) entry which is preliminary data.</text>
</comment>
<protein>
    <recommendedName>
        <fullName evidence="5">GST N-terminal domain-containing protein</fullName>
    </recommendedName>
</protein>
<evidence type="ECO:0000313" key="3">
    <source>
        <dbReference type="EMBL" id="OMJ86378.1"/>
    </source>
</evidence>
<dbReference type="SUPFAM" id="SSF47616">
    <property type="entry name" value="GST C-terminal domain-like"/>
    <property type="match status" value="1"/>
</dbReference>
<dbReference type="PANTHER" id="PTHR11571">
    <property type="entry name" value="GLUTATHIONE S-TRANSFERASE"/>
    <property type="match status" value="1"/>
</dbReference>
<name>A0A1R2CBI9_9CILI</name>
<dbReference type="SFLD" id="SFLDS00019">
    <property type="entry name" value="Glutathione_Transferase_(cytos"/>
    <property type="match status" value="1"/>
</dbReference>